<evidence type="ECO:0000313" key="8">
    <source>
        <dbReference type="EMBL" id="KAB0339910.1"/>
    </source>
</evidence>
<dbReference type="InterPro" id="IPR013106">
    <property type="entry name" value="Ig_V-set"/>
</dbReference>
<name>A0A5N3USY4_MUNMU</name>
<gene>
    <name evidence="9" type="ORF">FD754_020811</name>
    <name evidence="8" type="ORF">FD754_023553</name>
    <name evidence="7" type="ORF">FD754_023554</name>
</gene>
<protein>
    <recommendedName>
        <fullName evidence="6">Immunoglobulin V-set domain-containing protein</fullName>
    </recommendedName>
</protein>
<proteinExistence type="predicted"/>
<dbReference type="Gene3D" id="2.60.40.10">
    <property type="entry name" value="Immunoglobulins"/>
    <property type="match status" value="1"/>
</dbReference>
<dbReference type="Proteomes" id="UP000326458">
    <property type="component" value="Unassembled WGS sequence"/>
</dbReference>
<dbReference type="Pfam" id="PF07686">
    <property type="entry name" value="V-set"/>
    <property type="match status" value="1"/>
</dbReference>
<dbReference type="EMBL" id="VCEA01000927">
    <property type="protein sequence ID" value="KAB0339909.1"/>
    <property type="molecule type" value="Genomic_DNA"/>
</dbReference>
<keyword evidence="3" id="KW-0675">Receptor</keyword>
<dbReference type="InterPro" id="IPR013783">
    <property type="entry name" value="Ig-like_fold"/>
</dbReference>
<keyword evidence="4" id="KW-0393">Immunoglobulin domain</keyword>
<dbReference type="EMBL" id="VCEA01000926">
    <property type="protein sequence ID" value="KAB0339910.1"/>
    <property type="molecule type" value="Genomic_DNA"/>
</dbReference>
<evidence type="ECO:0000313" key="7">
    <source>
        <dbReference type="EMBL" id="KAB0339909.1"/>
    </source>
</evidence>
<evidence type="ECO:0000313" key="10">
    <source>
        <dbReference type="Proteomes" id="UP000326458"/>
    </source>
</evidence>
<reference evidence="7 10" key="1">
    <citation type="submission" date="2019-06" db="EMBL/GenBank/DDBJ databases">
        <title>Discovery of a novel chromosome fission-fusion reversal in muntjac.</title>
        <authorList>
            <person name="Mudd A.B."/>
            <person name="Bredeson J.V."/>
            <person name="Baum R."/>
            <person name="Hockemeyer D."/>
            <person name="Rokhsar D.S."/>
        </authorList>
    </citation>
    <scope>NUCLEOTIDE SEQUENCE [LARGE SCALE GENOMIC DNA]</scope>
    <source>
        <strain evidence="7">UTSW_UCB_Mm</strain>
        <tissue evidence="7">Fibroblast cell line</tissue>
    </source>
</reference>
<comment type="caution">
    <text evidence="7">The sequence shown here is derived from an EMBL/GenBank/DDBJ whole genome shotgun (WGS) entry which is preliminary data.</text>
</comment>
<accession>A0A5N3USY4</accession>
<evidence type="ECO:0000256" key="2">
    <source>
        <dbReference type="ARBA" id="ARBA00023130"/>
    </source>
</evidence>
<dbReference type="InterPro" id="IPR051287">
    <property type="entry name" value="TCR_variable_region"/>
</dbReference>
<evidence type="ECO:0000256" key="5">
    <source>
        <dbReference type="SAM" id="SignalP"/>
    </source>
</evidence>
<sequence length="131" mass="14482">MLSVTLLLLGMLFTARGTGAQLVTQPDGHISVSEGNRLELRCNYSYGGSIYLFWYVQYPSQGLQVLLKYLSGPTWVKGIKGFEAEFKKDEKSFHLMKASAHWSDSAKYFCALCDTVSESAGGAEQKPSQTL</sequence>
<dbReference type="GO" id="GO:0002250">
    <property type="term" value="P:adaptive immune response"/>
    <property type="evidence" value="ECO:0007669"/>
    <property type="project" value="UniProtKB-KW"/>
</dbReference>
<feature type="domain" description="Immunoglobulin V-set" evidence="6">
    <location>
        <begin position="27"/>
        <end position="114"/>
    </location>
</feature>
<feature type="signal peptide" evidence="5">
    <location>
        <begin position="1"/>
        <end position="20"/>
    </location>
</feature>
<evidence type="ECO:0000259" key="6">
    <source>
        <dbReference type="Pfam" id="PF07686"/>
    </source>
</evidence>
<evidence type="ECO:0000256" key="4">
    <source>
        <dbReference type="ARBA" id="ARBA00023319"/>
    </source>
</evidence>
<dbReference type="AlphaFoldDB" id="A0A5N3USY4"/>
<dbReference type="SUPFAM" id="SSF48726">
    <property type="entry name" value="Immunoglobulin"/>
    <property type="match status" value="1"/>
</dbReference>
<keyword evidence="10" id="KW-1185">Reference proteome</keyword>
<evidence type="ECO:0000313" key="9">
    <source>
        <dbReference type="EMBL" id="KAB0343885.1"/>
    </source>
</evidence>
<dbReference type="PANTHER" id="PTHR19367:SF24">
    <property type="entry name" value="T CELL RECEPTOR ALPHA VARIABLE 8-4"/>
    <property type="match status" value="1"/>
</dbReference>
<dbReference type="InterPro" id="IPR036179">
    <property type="entry name" value="Ig-like_dom_sf"/>
</dbReference>
<feature type="chain" id="PRO_5044622282" description="Immunoglobulin V-set domain-containing protein" evidence="5">
    <location>
        <begin position="21"/>
        <end position="131"/>
    </location>
</feature>
<keyword evidence="2" id="KW-1064">Adaptive immunity</keyword>
<evidence type="ECO:0000256" key="3">
    <source>
        <dbReference type="ARBA" id="ARBA00023170"/>
    </source>
</evidence>
<keyword evidence="2" id="KW-0391">Immunity</keyword>
<organism evidence="7 10">
    <name type="scientific">Muntiacus muntjak</name>
    <name type="common">Barking deer</name>
    <name type="synonym">Indian muntjac</name>
    <dbReference type="NCBI Taxonomy" id="9888"/>
    <lineage>
        <taxon>Eukaryota</taxon>
        <taxon>Metazoa</taxon>
        <taxon>Chordata</taxon>
        <taxon>Craniata</taxon>
        <taxon>Vertebrata</taxon>
        <taxon>Euteleostomi</taxon>
        <taxon>Mammalia</taxon>
        <taxon>Eutheria</taxon>
        <taxon>Laurasiatheria</taxon>
        <taxon>Artiodactyla</taxon>
        <taxon>Ruminantia</taxon>
        <taxon>Pecora</taxon>
        <taxon>Cervidae</taxon>
        <taxon>Muntiacinae</taxon>
        <taxon>Muntiacus</taxon>
    </lineage>
</organism>
<evidence type="ECO:0000256" key="1">
    <source>
        <dbReference type="ARBA" id="ARBA00022729"/>
    </source>
</evidence>
<dbReference type="PANTHER" id="PTHR19367">
    <property type="entry name" value="T-CELL RECEPTOR ALPHA CHAIN V REGION"/>
    <property type="match status" value="1"/>
</dbReference>
<keyword evidence="1 5" id="KW-0732">Signal</keyword>
<dbReference type="EMBL" id="VCEA01000003">
    <property type="protein sequence ID" value="KAB0343885.1"/>
    <property type="molecule type" value="Genomic_DNA"/>
</dbReference>